<organism evidence="7 8">
    <name type="scientific">Hungatella hathewayi WAL-18680</name>
    <dbReference type="NCBI Taxonomy" id="742737"/>
    <lineage>
        <taxon>Bacteria</taxon>
        <taxon>Bacillati</taxon>
        <taxon>Bacillota</taxon>
        <taxon>Clostridia</taxon>
        <taxon>Lachnospirales</taxon>
        <taxon>Lachnospiraceae</taxon>
        <taxon>Hungatella</taxon>
    </lineage>
</organism>
<reference evidence="7 8" key="1">
    <citation type="submission" date="2011-08" db="EMBL/GenBank/DDBJ databases">
        <title>The Genome Sequence of Clostridium hathewayi WAL-18680.</title>
        <authorList>
            <consortium name="The Broad Institute Genome Sequencing Platform"/>
            <person name="Earl A."/>
            <person name="Ward D."/>
            <person name="Feldgarden M."/>
            <person name="Gevers D."/>
            <person name="Finegold S.M."/>
            <person name="Summanen P.H."/>
            <person name="Molitoris D.R."/>
            <person name="Song M."/>
            <person name="Daigneault M."/>
            <person name="Allen-Vercoe E."/>
            <person name="Young S.K."/>
            <person name="Zeng Q."/>
            <person name="Gargeya S."/>
            <person name="Fitzgerald M."/>
            <person name="Haas B."/>
            <person name="Abouelleil A."/>
            <person name="Alvarado L."/>
            <person name="Arachchi H.M."/>
            <person name="Berlin A."/>
            <person name="Brown A."/>
            <person name="Chapman S.B."/>
            <person name="Chen Z."/>
            <person name="Dunbar C."/>
            <person name="Freedman E."/>
            <person name="Gearin G."/>
            <person name="Gellesch M."/>
            <person name="Goldberg J."/>
            <person name="Griggs A."/>
            <person name="Gujja S."/>
            <person name="Heiman D."/>
            <person name="Howarth C."/>
            <person name="Larson L."/>
            <person name="Lui A."/>
            <person name="MacDonald P.J.P."/>
            <person name="Montmayeur A."/>
            <person name="Murphy C."/>
            <person name="Neiman D."/>
            <person name="Pearson M."/>
            <person name="Priest M."/>
            <person name="Roberts A."/>
            <person name="Saif S."/>
            <person name="Shea T."/>
            <person name="Shenoy N."/>
            <person name="Sisk P."/>
            <person name="Stolte C."/>
            <person name="Sykes S."/>
            <person name="Wortman J."/>
            <person name="Nusbaum C."/>
            <person name="Birren B."/>
        </authorList>
    </citation>
    <scope>NUCLEOTIDE SEQUENCE [LARGE SCALE GENOMIC DNA]</scope>
    <source>
        <strain evidence="7 8">WAL-18680</strain>
    </source>
</reference>
<dbReference type="OrthoDB" id="9793828at2"/>
<dbReference type="InterPro" id="IPR006214">
    <property type="entry name" value="Bax_inhibitor_1-related"/>
</dbReference>
<keyword evidence="5 6" id="KW-0472">Membrane</keyword>
<name>G5IDT5_9FIRM</name>
<dbReference type="RefSeq" id="WP_006779625.1">
    <property type="nucleotide sequence ID" value="NZ_CP040506.1"/>
</dbReference>
<evidence type="ECO:0000256" key="6">
    <source>
        <dbReference type="RuleBase" id="RU004379"/>
    </source>
</evidence>
<keyword evidence="4 6" id="KW-1133">Transmembrane helix</keyword>
<protein>
    <recommendedName>
        <fullName evidence="9">Inner membrane protein YbhL</fullName>
    </recommendedName>
</protein>
<feature type="transmembrane region" description="Helical" evidence="6">
    <location>
        <begin position="211"/>
        <end position="231"/>
    </location>
</feature>
<comment type="subcellular location">
    <subcellularLocation>
        <location evidence="1">Membrane</location>
        <topology evidence="1">Multi-pass membrane protein</topology>
    </subcellularLocation>
</comment>
<sequence length="238" mass="26907">MDDYNVTNQWYQAQEIPREYEPVGKYTAKTFGWMFLGLMVTFLVSMAGYMTGAIIYVFMIPYAIFVLAIAEVAVVLFLSARINKMSVGAARGLFFLYAVLNGIVFSAYFLMYNVLDMVIVFAATSVFFGVMAAVGYVTKADLSKLRNFLVGGLIFLVAFWLFGMFINLAQFEMIACTVGIFIFLLFTAYDTQKIKAYHAAYGSNPEMAKKASIFSALQLYLDFINLFLYLLRVLGRRK</sequence>
<dbReference type="AlphaFoldDB" id="G5IDT5"/>
<accession>G5IDT5</accession>
<feature type="transmembrane region" description="Helical" evidence="6">
    <location>
        <begin position="55"/>
        <end position="80"/>
    </location>
</feature>
<evidence type="ECO:0000256" key="2">
    <source>
        <dbReference type="ARBA" id="ARBA00010350"/>
    </source>
</evidence>
<dbReference type="GO" id="GO:0005886">
    <property type="term" value="C:plasma membrane"/>
    <property type="evidence" value="ECO:0007669"/>
    <property type="project" value="TreeGrafter"/>
</dbReference>
<dbReference type="PANTHER" id="PTHR23291:SF50">
    <property type="entry name" value="PROTEIN LIFEGUARD 4"/>
    <property type="match status" value="1"/>
</dbReference>
<evidence type="ECO:0000256" key="4">
    <source>
        <dbReference type="ARBA" id="ARBA00022989"/>
    </source>
</evidence>
<dbReference type="HOGENOM" id="CLU_058671_1_0_9"/>
<feature type="transmembrane region" description="Helical" evidence="6">
    <location>
        <begin position="148"/>
        <end position="166"/>
    </location>
</feature>
<keyword evidence="3 6" id="KW-0812">Transmembrane</keyword>
<evidence type="ECO:0000256" key="5">
    <source>
        <dbReference type="ARBA" id="ARBA00023136"/>
    </source>
</evidence>
<evidence type="ECO:0000256" key="3">
    <source>
        <dbReference type="ARBA" id="ARBA00022692"/>
    </source>
</evidence>
<feature type="transmembrane region" description="Helical" evidence="6">
    <location>
        <begin position="92"/>
        <end position="111"/>
    </location>
</feature>
<evidence type="ECO:0000313" key="7">
    <source>
        <dbReference type="EMBL" id="EHI60345.1"/>
    </source>
</evidence>
<dbReference type="Pfam" id="PF01027">
    <property type="entry name" value="Bax1-I"/>
    <property type="match status" value="1"/>
</dbReference>
<evidence type="ECO:0008006" key="9">
    <source>
        <dbReference type="Google" id="ProtNLM"/>
    </source>
</evidence>
<feature type="transmembrane region" description="Helical" evidence="6">
    <location>
        <begin position="31"/>
        <end position="49"/>
    </location>
</feature>
<dbReference type="Proteomes" id="UP000005384">
    <property type="component" value="Unassembled WGS sequence"/>
</dbReference>
<keyword evidence="8" id="KW-1185">Reference proteome</keyword>
<feature type="transmembrane region" description="Helical" evidence="6">
    <location>
        <begin position="117"/>
        <end position="136"/>
    </location>
</feature>
<dbReference type="PANTHER" id="PTHR23291">
    <property type="entry name" value="BAX INHIBITOR-RELATED"/>
    <property type="match status" value="1"/>
</dbReference>
<evidence type="ECO:0000256" key="1">
    <source>
        <dbReference type="ARBA" id="ARBA00004141"/>
    </source>
</evidence>
<dbReference type="CDD" id="cd10432">
    <property type="entry name" value="BI-1-like_bacterial"/>
    <property type="match status" value="1"/>
</dbReference>
<comment type="caution">
    <text evidence="7">The sequence shown here is derived from an EMBL/GenBank/DDBJ whole genome shotgun (WGS) entry which is preliminary data.</text>
</comment>
<dbReference type="PATRIC" id="fig|742737.3.peg.1663"/>
<comment type="similarity">
    <text evidence="2 6">Belongs to the BI1 family.</text>
</comment>
<evidence type="ECO:0000313" key="8">
    <source>
        <dbReference type="Proteomes" id="UP000005384"/>
    </source>
</evidence>
<feature type="transmembrane region" description="Helical" evidence="6">
    <location>
        <begin position="172"/>
        <end position="190"/>
    </location>
</feature>
<dbReference type="EMBL" id="ADLN01000026">
    <property type="protein sequence ID" value="EHI60345.1"/>
    <property type="molecule type" value="Genomic_DNA"/>
</dbReference>
<proteinExistence type="inferred from homology"/>
<gene>
    <name evidence="7" type="ORF">HMPREF9473_01642</name>
</gene>